<dbReference type="EMBL" id="JNVN01004642">
    <property type="protein sequence ID" value="KHJ30256.1"/>
    <property type="molecule type" value="Genomic_DNA"/>
</dbReference>
<dbReference type="Proteomes" id="UP000030854">
    <property type="component" value="Unassembled WGS sequence"/>
</dbReference>
<organism evidence="2 3">
    <name type="scientific">Uncinula necator</name>
    <name type="common">Grape powdery mildew</name>
    <dbReference type="NCBI Taxonomy" id="52586"/>
    <lineage>
        <taxon>Eukaryota</taxon>
        <taxon>Fungi</taxon>
        <taxon>Dikarya</taxon>
        <taxon>Ascomycota</taxon>
        <taxon>Pezizomycotina</taxon>
        <taxon>Leotiomycetes</taxon>
        <taxon>Erysiphales</taxon>
        <taxon>Erysiphaceae</taxon>
        <taxon>Erysiphe</taxon>
    </lineage>
</organism>
<name>A0A0B1P033_UNCNE</name>
<dbReference type="AlphaFoldDB" id="A0A0B1P033"/>
<feature type="compositionally biased region" description="Polar residues" evidence="1">
    <location>
        <begin position="79"/>
        <end position="113"/>
    </location>
</feature>
<sequence length="206" mass="22127">MPPKGRKKTLSDVIPKAHNSRASKSVKHNSTLLSEKAITLTLAEAKAEEIDPDIIATDSEDGPSDTDIGEDPFSPPSPIRSSLSNPSLAAVQSTPAETKSPSTETRSQNLLSPTLKNGLAQSIHAKSSEGFKHRTQNLKRLPSKIAADLKAVVTRCAARVIAGLPILDELSTASKCKKLSNANSYIMMDEHTEYMENPSNKNKNLG</sequence>
<protein>
    <submittedName>
        <fullName evidence="2">Putative effector protein</fullName>
    </submittedName>
</protein>
<keyword evidence="3" id="KW-1185">Reference proteome</keyword>
<feature type="compositionally biased region" description="Acidic residues" evidence="1">
    <location>
        <begin position="58"/>
        <end position="70"/>
    </location>
</feature>
<feature type="compositionally biased region" description="Basic residues" evidence="1">
    <location>
        <begin position="18"/>
        <end position="27"/>
    </location>
</feature>
<reference evidence="2 3" key="1">
    <citation type="journal article" date="2014" name="BMC Genomics">
        <title>Adaptive genomic structural variation in the grape powdery mildew pathogen, Erysiphe necator.</title>
        <authorList>
            <person name="Jones L."/>
            <person name="Riaz S."/>
            <person name="Morales-Cruz A."/>
            <person name="Amrine K.C."/>
            <person name="McGuire B."/>
            <person name="Gubler W.D."/>
            <person name="Walker M.A."/>
            <person name="Cantu D."/>
        </authorList>
    </citation>
    <scope>NUCLEOTIDE SEQUENCE [LARGE SCALE GENOMIC DNA]</scope>
    <source>
        <strain evidence="3">c</strain>
    </source>
</reference>
<proteinExistence type="predicted"/>
<feature type="region of interest" description="Disordered" evidence="1">
    <location>
        <begin position="1"/>
        <end position="31"/>
    </location>
</feature>
<dbReference type="HOGENOM" id="CLU_1332791_0_0_1"/>
<accession>A0A0B1P033</accession>
<evidence type="ECO:0000256" key="1">
    <source>
        <dbReference type="SAM" id="MobiDB-lite"/>
    </source>
</evidence>
<evidence type="ECO:0000313" key="2">
    <source>
        <dbReference type="EMBL" id="KHJ30256.1"/>
    </source>
</evidence>
<evidence type="ECO:0000313" key="3">
    <source>
        <dbReference type="Proteomes" id="UP000030854"/>
    </source>
</evidence>
<gene>
    <name evidence="2" type="ORF">EV44_g3863</name>
</gene>
<comment type="caution">
    <text evidence="2">The sequence shown here is derived from an EMBL/GenBank/DDBJ whole genome shotgun (WGS) entry which is preliminary data.</text>
</comment>
<feature type="region of interest" description="Disordered" evidence="1">
    <location>
        <begin position="48"/>
        <end position="113"/>
    </location>
</feature>